<comment type="subcellular location">
    <subcellularLocation>
        <location evidence="1">Nucleus</location>
    </subcellularLocation>
</comment>
<dbReference type="Gene3D" id="3.90.1150.220">
    <property type="match status" value="1"/>
</dbReference>
<comment type="similarity">
    <text evidence="1">Belongs to the NSE1 family.</text>
</comment>
<dbReference type="InterPro" id="IPR011513">
    <property type="entry name" value="Nse1"/>
</dbReference>
<dbReference type="Proteomes" id="UP001249851">
    <property type="component" value="Unassembled WGS sequence"/>
</dbReference>
<keyword evidence="1" id="KW-0863">Zinc-finger</keyword>
<organism evidence="2 3">
    <name type="scientific">Acropora cervicornis</name>
    <name type="common">Staghorn coral</name>
    <dbReference type="NCBI Taxonomy" id="6130"/>
    <lineage>
        <taxon>Eukaryota</taxon>
        <taxon>Metazoa</taxon>
        <taxon>Cnidaria</taxon>
        <taxon>Anthozoa</taxon>
        <taxon>Hexacorallia</taxon>
        <taxon>Scleractinia</taxon>
        <taxon>Astrocoeniina</taxon>
        <taxon>Acroporidae</taxon>
        <taxon>Acropora</taxon>
    </lineage>
</organism>
<comment type="catalytic activity">
    <reaction evidence="1">
        <text>S-ubiquitinyl-[E2 ubiquitin-conjugating enzyme]-L-cysteine + [acceptor protein]-L-lysine = [E2 ubiquitin-conjugating enzyme]-L-cysteine + N(6)-ubiquitinyl-[acceptor protein]-L-lysine.</text>
        <dbReference type="EC" id="2.3.2.27"/>
    </reaction>
</comment>
<reference evidence="2" key="2">
    <citation type="journal article" date="2023" name="Science">
        <title>Genomic signatures of disease resistance in endangered staghorn corals.</title>
        <authorList>
            <person name="Vollmer S.V."/>
            <person name="Selwyn J.D."/>
            <person name="Despard B.A."/>
            <person name="Roesel C.L."/>
        </authorList>
    </citation>
    <scope>NUCLEOTIDE SEQUENCE</scope>
    <source>
        <strain evidence="2">K2</strain>
    </source>
</reference>
<dbReference type="GO" id="GO:0008270">
    <property type="term" value="F:zinc ion binding"/>
    <property type="evidence" value="ECO:0007669"/>
    <property type="project" value="UniProtKB-KW"/>
</dbReference>
<dbReference type="GO" id="GO:0061630">
    <property type="term" value="F:ubiquitin protein ligase activity"/>
    <property type="evidence" value="ECO:0007669"/>
    <property type="project" value="UniProtKB-EC"/>
</dbReference>
<dbReference type="GO" id="GO:0005634">
    <property type="term" value="C:nucleus"/>
    <property type="evidence" value="ECO:0007669"/>
    <property type="project" value="UniProtKB-SubCell"/>
</dbReference>
<accession>A0AAD9QJ77</accession>
<evidence type="ECO:0000313" key="3">
    <source>
        <dbReference type="Proteomes" id="UP001249851"/>
    </source>
</evidence>
<keyword evidence="1" id="KW-0833">Ubl conjugation pathway</keyword>
<comment type="subunit">
    <text evidence="1">Component of the Smc5-Smc6 complex.</text>
</comment>
<keyword evidence="1" id="KW-0233">DNA recombination</keyword>
<keyword evidence="1" id="KW-0808">Transferase</keyword>
<name>A0AAD9QJ77_ACRCE</name>
<comment type="caution">
    <text evidence="2">The sequence shown here is derived from an EMBL/GenBank/DDBJ whole genome shotgun (WGS) entry which is preliminary data.</text>
</comment>
<dbReference type="EC" id="2.3.2.27" evidence="1"/>
<dbReference type="Pfam" id="PF07574">
    <property type="entry name" value="SMC_Nse1"/>
    <property type="match status" value="2"/>
</dbReference>
<proteinExistence type="inferred from homology"/>
<sequence>MRQSQRLFLQTLMSKQFLSEKETKDVYKKACAEFGDDSPPENFAGFLDAINKNLRAFDMEIRRGVSEDDALHIAPDLEKKMAITHAEKLIGKLVKDNWMSESSGSYSLGPRAMLELHPYLNRVYEDDVVQFFGD</sequence>
<evidence type="ECO:0000313" key="2">
    <source>
        <dbReference type="EMBL" id="KAK2562242.1"/>
    </source>
</evidence>
<reference evidence="2" key="1">
    <citation type="journal article" date="2023" name="G3 (Bethesda)">
        <title>Whole genome assembly and annotation of the endangered Caribbean coral Acropora cervicornis.</title>
        <authorList>
            <person name="Selwyn J.D."/>
            <person name="Vollmer S.V."/>
        </authorList>
    </citation>
    <scope>NUCLEOTIDE SEQUENCE</scope>
    <source>
        <strain evidence="2">K2</strain>
    </source>
</reference>
<dbReference type="PANTHER" id="PTHR20973:SF0">
    <property type="entry name" value="NON-STRUCTURAL MAINTENANCE OF CHROMOSOMES ELEMENT 1 HOMOLOG"/>
    <property type="match status" value="1"/>
</dbReference>
<keyword evidence="3" id="KW-1185">Reference proteome</keyword>
<keyword evidence="1" id="KW-0539">Nucleus</keyword>
<dbReference type="GO" id="GO:0030915">
    <property type="term" value="C:Smc5-Smc6 complex"/>
    <property type="evidence" value="ECO:0007669"/>
    <property type="project" value="UniProtKB-UniRule"/>
</dbReference>
<gene>
    <name evidence="2" type="ORF">P5673_014499</name>
</gene>
<dbReference type="FunFam" id="3.90.1150.220:FF:000001">
    <property type="entry name" value="Non-structural maintenance of chromosomes element 1 homolog"/>
    <property type="match status" value="1"/>
</dbReference>
<keyword evidence="1" id="KW-0227">DNA damage</keyword>
<dbReference type="EMBL" id="JARQWQ010000029">
    <property type="protein sequence ID" value="KAK2562242.1"/>
    <property type="molecule type" value="Genomic_DNA"/>
</dbReference>
<keyword evidence="1" id="KW-0234">DNA repair</keyword>
<dbReference type="AlphaFoldDB" id="A0AAD9QJ77"/>
<protein>
    <recommendedName>
        <fullName evidence="1">Non-structural maintenance of chromosomes element 1 homolog</fullName>
        <ecNumber evidence="1">2.3.2.27</ecNumber>
    </recommendedName>
</protein>
<keyword evidence="1" id="KW-0479">Metal-binding</keyword>
<keyword evidence="1" id="KW-0862">Zinc</keyword>
<dbReference type="GO" id="GO:0000724">
    <property type="term" value="P:double-strand break repair via homologous recombination"/>
    <property type="evidence" value="ECO:0007669"/>
    <property type="project" value="TreeGrafter"/>
</dbReference>
<evidence type="ECO:0000256" key="1">
    <source>
        <dbReference type="RuleBase" id="RU368018"/>
    </source>
</evidence>
<dbReference type="PANTHER" id="PTHR20973">
    <property type="entry name" value="NON-SMC ELEMENT 1-RELATED"/>
    <property type="match status" value="1"/>
</dbReference>